<dbReference type="EMBL" id="BJYS01000011">
    <property type="protein sequence ID" value="GEO04111.1"/>
    <property type="molecule type" value="Genomic_DNA"/>
</dbReference>
<dbReference type="Gene3D" id="3.20.20.300">
    <property type="entry name" value="Glycoside hydrolase, family 3, N-terminal domain"/>
    <property type="match status" value="1"/>
</dbReference>
<dbReference type="PRINTS" id="PR00133">
    <property type="entry name" value="GLHYDRLASE3"/>
</dbReference>
<organism evidence="9 10">
    <name type="scientific">Adhaeribacter aerolatus</name>
    <dbReference type="NCBI Taxonomy" id="670289"/>
    <lineage>
        <taxon>Bacteria</taxon>
        <taxon>Pseudomonadati</taxon>
        <taxon>Bacteroidota</taxon>
        <taxon>Cytophagia</taxon>
        <taxon>Cytophagales</taxon>
        <taxon>Hymenobacteraceae</taxon>
        <taxon>Adhaeribacter</taxon>
    </lineage>
</organism>
<comment type="catalytic activity">
    <reaction evidence="1">
        <text>Hydrolysis of terminal, non-reducing beta-D-glucosyl residues with release of beta-D-glucose.</text>
        <dbReference type="EC" id="3.2.1.21"/>
    </reaction>
</comment>
<keyword evidence="10" id="KW-1185">Reference proteome</keyword>
<dbReference type="Gene3D" id="3.40.50.1700">
    <property type="entry name" value="Glycoside hydrolase family 3 C-terminal domain"/>
    <property type="match status" value="1"/>
</dbReference>
<evidence type="ECO:0000256" key="1">
    <source>
        <dbReference type="ARBA" id="ARBA00000448"/>
    </source>
</evidence>
<keyword evidence="6" id="KW-0326">Glycosidase</keyword>
<dbReference type="GO" id="GO:0008422">
    <property type="term" value="F:beta-glucosidase activity"/>
    <property type="evidence" value="ECO:0007669"/>
    <property type="project" value="UniProtKB-EC"/>
</dbReference>
<dbReference type="InterPro" id="IPR051915">
    <property type="entry name" value="Cellulose_Degrad_GH3"/>
</dbReference>
<dbReference type="InterPro" id="IPR002772">
    <property type="entry name" value="Glyco_hydro_3_C"/>
</dbReference>
<dbReference type="InterPro" id="IPR001764">
    <property type="entry name" value="Glyco_hydro_3_N"/>
</dbReference>
<dbReference type="OrthoDB" id="9805821at2"/>
<sequence length="686" mass="75585">MNRKLISPLACLLVMLMTGCSDKDKKGNKQMEQPLLGTRGVSIIEQDGLKFKDLNKSSKLDAYEDWRLSPAERSKDLVQRMSLEEKAGLMLIADMRMFNEAFMLQAAVQTKPVTSDFNEDDIVVDKNQFTGEPLPYTIMNAVGTSKGILQHKMRHFIWRTTSAPADTMARWANKVQALAEGDSLGIPVLFASNPRNHITGGSMGATASASVGFSKWPSEIGLAAMRDSATVYQFANMARQEWLATGIRKGYMYMADLATEPRWQRIEGTLGEDPALAAQSMVALVRGFQGDALNHTSIALTTKHFPGGGATYKGFDPHYTYGRNAVFPGGRLEANLLPFKAAIKAGTSAIMPYYSLPKDTKYEEVAYAYNKGILRGLLRQELGFKGIINSDTGPIESMPWGVENLSIGQRYVKALEAGTNMFAGNADPTQLIQTIKTHLEVMPYVNESVQLLLIELFRLGLFENPYVDEAKAIEVVGSEAFVKAGKEAQRKSIVLLRNEGNSLPLAPNTKVYFEDYQKNYHKPAPGRGNVYAQSYPNLTFVASPEQADIVLLWLKPAIRPLFPSDDSPIKVNLSACAVDVAYVNALTAKKPTILVINYSNPFVIDEIYNEQTKNRFKGVIATFGVEPDALLDVISGKYNPSGKMPITTPISNRAVESNKEDVPGYDEGAEYGLFLFGDGLHYGQNQ</sequence>
<protein>
    <recommendedName>
        <fullName evidence="3">beta-glucosidase</fullName>
        <ecNumber evidence="3">3.2.1.21</ecNumber>
    </recommendedName>
</protein>
<dbReference type="GO" id="GO:0009251">
    <property type="term" value="P:glucan catabolic process"/>
    <property type="evidence" value="ECO:0007669"/>
    <property type="project" value="TreeGrafter"/>
</dbReference>
<evidence type="ECO:0000313" key="9">
    <source>
        <dbReference type="EMBL" id="GEO04111.1"/>
    </source>
</evidence>
<evidence type="ECO:0000256" key="2">
    <source>
        <dbReference type="ARBA" id="ARBA00005336"/>
    </source>
</evidence>
<dbReference type="InterPro" id="IPR036962">
    <property type="entry name" value="Glyco_hydro_3_N_sf"/>
</dbReference>
<dbReference type="SUPFAM" id="SSF51445">
    <property type="entry name" value="(Trans)glycosidases"/>
    <property type="match status" value="1"/>
</dbReference>
<accession>A0A512AWL4</accession>
<name>A0A512AWL4_9BACT</name>
<dbReference type="InterPro" id="IPR017853">
    <property type="entry name" value="GH"/>
</dbReference>
<comment type="similarity">
    <text evidence="2">Belongs to the glycosyl hydrolase 3 family.</text>
</comment>
<feature type="domain" description="Glycoside hydrolase family 3 C-terminal" evidence="8">
    <location>
        <begin position="493"/>
        <end position="682"/>
    </location>
</feature>
<proteinExistence type="inferred from homology"/>
<dbReference type="SUPFAM" id="SSF52279">
    <property type="entry name" value="Beta-D-glucan exohydrolase, C-terminal domain"/>
    <property type="match status" value="1"/>
</dbReference>
<evidence type="ECO:0000256" key="6">
    <source>
        <dbReference type="ARBA" id="ARBA00023295"/>
    </source>
</evidence>
<keyword evidence="5" id="KW-0378">Hydrolase</keyword>
<dbReference type="PANTHER" id="PTHR30620">
    <property type="entry name" value="PERIPLASMIC BETA-GLUCOSIDASE-RELATED"/>
    <property type="match status" value="1"/>
</dbReference>
<dbReference type="PANTHER" id="PTHR30620:SF16">
    <property type="entry name" value="LYSOSOMAL BETA GLUCOSIDASE"/>
    <property type="match status" value="1"/>
</dbReference>
<dbReference type="InterPro" id="IPR036881">
    <property type="entry name" value="Glyco_hydro_3_C_sf"/>
</dbReference>
<dbReference type="PROSITE" id="PS51257">
    <property type="entry name" value="PROKAR_LIPOPROTEIN"/>
    <property type="match status" value="1"/>
</dbReference>
<dbReference type="Pfam" id="PF00933">
    <property type="entry name" value="Glyco_hydro_3"/>
    <property type="match status" value="1"/>
</dbReference>
<reference evidence="9 10" key="1">
    <citation type="submission" date="2019-07" db="EMBL/GenBank/DDBJ databases">
        <title>Whole genome shotgun sequence of Adhaeribacter aerolatus NBRC 106133.</title>
        <authorList>
            <person name="Hosoyama A."/>
            <person name="Uohara A."/>
            <person name="Ohji S."/>
            <person name="Ichikawa N."/>
        </authorList>
    </citation>
    <scope>NUCLEOTIDE SEQUENCE [LARGE SCALE GENOMIC DNA]</scope>
    <source>
        <strain evidence="9 10">NBRC 106133</strain>
    </source>
</reference>
<dbReference type="AlphaFoldDB" id="A0A512AWL4"/>
<evidence type="ECO:0000256" key="5">
    <source>
        <dbReference type="ARBA" id="ARBA00022801"/>
    </source>
</evidence>
<dbReference type="Proteomes" id="UP000321532">
    <property type="component" value="Unassembled WGS sequence"/>
</dbReference>
<gene>
    <name evidence="9" type="ORF">AAE02nite_17750</name>
</gene>
<comment type="caution">
    <text evidence="9">The sequence shown here is derived from an EMBL/GenBank/DDBJ whole genome shotgun (WGS) entry which is preliminary data.</text>
</comment>
<evidence type="ECO:0000313" key="10">
    <source>
        <dbReference type="Proteomes" id="UP000321532"/>
    </source>
</evidence>
<keyword evidence="4" id="KW-0732">Signal</keyword>
<evidence type="ECO:0000256" key="3">
    <source>
        <dbReference type="ARBA" id="ARBA00012744"/>
    </source>
</evidence>
<feature type="domain" description="Glycoside hydrolase family 3 N-terminal" evidence="7">
    <location>
        <begin position="170"/>
        <end position="447"/>
    </location>
</feature>
<evidence type="ECO:0000256" key="4">
    <source>
        <dbReference type="ARBA" id="ARBA00022729"/>
    </source>
</evidence>
<evidence type="ECO:0000259" key="8">
    <source>
        <dbReference type="Pfam" id="PF01915"/>
    </source>
</evidence>
<evidence type="ECO:0000259" key="7">
    <source>
        <dbReference type="Pfam" id="PF00933"/>
    </source>
</evidence>
<dbReference type="EC" id="3.2.1.21" evidence="3"/>
<dbReference type="Pfam" id="PF01915">
    <property type="entry name" value="Glyco_hydro_3_C"/>
    <property type="match status" value="1"/>
</dbReference>